<evidence type="ECO:0000313" key="1">
    <source>
        <dbReference type="EMBL" id="DAD72447.1"/>
    </source>
</evidence>
<dbReference type="EMBL" id="BK015898">
    <property type="protein sequence ID" value="DAD72447.1"/>
    <property type="molecule type" value="Genomic_DNA"/>
</dbReference>
<name>A0A8S5LRH5_9CAUD</name>
<proteinExistence type="predicted"/>
<sequence length="165" mass="18468">MATKKPNQSILYNGTATPYMALFDSGGMPIMNVITGIPLGAYISNWSYKYDEEKENLATITFDTGDPDTVDIPELQEGSIIYLQWGYIYPDGQFISSPIRSIKVRDLDCVFDSTGTHVTLKCIDTVGDLRFQPPYTYSDLSEYSLSNFLDKGCNNDIGVIIEIFQ</sequence>
<organism evidence="1">
    <name type="scientific">Myoviridae sp. ctfJc17</name>
    <dbReference type="NCBI Taxonomy" id="2827612"/>
    <lineage>
        <taxon>Viruses</taxon>
        <taxon>Duplodnaviria</taxon>
        <taxon>Heunggongvirae</taxon>
        <taxon>Uroviricota</taxon>
        <taxon>Caudoviricetes</taxon>
    </lineage>
</organism>
<accession>A0A8S5LRH5</accession>
<reference evidence="1" key="1">
    <citation type="journal article" date="2021" name="Proc. Natl. Acad. Sci. U.S.A.">
        <title>A Catalog of Tens of Thousands of Viruses from Human Metagenomes Reveals Hidden Associations with Chronic Diseases.</title>
        <authorList>
            <person name="Tisza M.J."/>
            <person name="Buck C.B."/>
        </authorList>
    </citation>
    <scope>NUCLEOTIDE SEQUENCE</scope>
    <source>
        <strain evidence="1">CtfJc17</strain>
    </source>
</reference>
<protein>
    <submittedName>
        <fullName evidence="1">Uncharacterized protein</fullName>
    </submittedName>
</protein>